<dbReference type="GO" id="GO:0006954">
    <property type="term" value="P:inflammatory response"/>
    <property type="evidence" value="ECO:0007669"/>
    <property type="project" value="TreeGrafter"/>
</dbReference>
<dbReference type="InterPro" id="IPR000826">
    <property type="entry name" value="Formyl_rcpt-rel"/>
</dbReference>
<feature type="transmembrane region" description="Helical" evidence="9">
    <location>
        <begin position="264"/>
        <end position="293"/>
    </location>
</feature>
<keyword evidence="3 9" id="KW-1133">Transmembrane helix</keyword>
<evidence type="ECO:0000313" key="12">
    <source>
        <dbReference type="Proteomes" id="UP000770717"/>
    </source>
</evidence>
<organism evidence="11 12">
    <name type="scientific">Eleutherodactylus coqui</name>
    <name type="common">Puerto Rican coqui</name>
    <dbReference type="NCBI Taxonomy" id="57060"/>
    <lineage>
        <taxon>Eukaryota</taxon>
        <taxon>Metazoa</taxon>
        <taxon>Chordata</taxon>
        <taxon>Craniata</taxon>
        <taxon>Vertebrata</taxon>
        <taxon>Euteleostomi</taxon>
        <taxon>Amphibia</taxon>
        <taxon>Batrachia</taxon>
        <taxon>Anura</taxon>
        <taxon>Neobatrachia</taxon>
        <taxon>Hyloidea</taxon>
        <taxon>Eleutherodactylidae</taxon>
        <taxon>Eleutherodactylinae</taxon>
        <taxon>Eleutherodactylus</taxon>
        <taxon>Eleutherodactylus</taxon>
    </lineage>
</organism>
<dbReference type="OrthoDB" id="9899005at2759"/>
<dbReference type="PANTHER" id="PTHR24225:SF71">
    <property type="entry name" value="C3A ANAPHYLATOXIN CHEMOTACTIC RECEPTOR-LIKE"/>
    <property type="match status" value="1"/>
</dbReference>
<feature type="transmembrane region" description="Helical" evidence="9">
    <location>
        <begin position="24"/>
        <end position="49"/>
    </location>
</feature>
<evidence type="ECO:0000259" key="10">
    <source>
        <dbReference type="PROSITE" id="PS50262"/>
    </source>
</evidence>
<dbReference type="InterPro" id="IPR000276">
    <property type="entry name" value="GPCR_Rhodpsn"/>
</dbReference>
<evidence type="ECO:0000256" key="1">
    <source>
        <dbReference type="ARBA" id="ARBA00004141"/>
    </source>
</evidence>
<evidence type="ECO:0000256" key="6">
    <source>
        <dbReference type="ARBA" id="ARBA00023170"/>
    </source>
</evidence>
<keyword evidence="4" id="KW-0297">G-protein coupled receptor</keyword>
<dbReference type="PRINTS" id="PR00237">
    <property type="entry name" value="GPCRRHODOPSN"/>
</dbReference>
<feature type="transmembrane region" description="Helical" evidence="9">
    <location>
        <begin position="305"/>
        <end position="328"/>
    </location>
</feature>
<feature type="transmembrane region" description="Helical" evidence="9">
    <location>
        <begin position="140"/>
        <end position="160"/>
    </location>
</feature>
<dbReference type="InterPro" id="IPR017452">
    <property type="entry name" value="GPCR_Rhodpsn_7TM"/>
</dbReference>
<feature type="domain" description="G-protein coupled receptors family 1 profile" evidence="10">
    <location>
        <begin position="42"/>
        <end position="325"/>
    </location>
</feature>
<reference evidence="11" key="1">
    <citation type="thesis" date="2020" institute="ProQuest LLC" country="789 East Eisenhower Parkway, Ann Arbor, MI, USA">
        <title>Comparative Genomics and Chromosome Evolution.</title>
        <authorList>
            <person name="Mudd A.B."/>
        </authorList>
    </citation>
    <scope>NUCLEOTIDE SEQUENCE</scope>
    <source>
        <strain evidence="11">HN-11 Male</strain>
        <tissue evidence="11">Kidney and liver</tissue>
    </source>
</reference>
<evidence type="ECO:0000256" key="9">
    <source>
        <dbReference type="SAM" id="Phobius"/>
    </source>
</evidence>
<feature type="transmembrane region" description="Helical" evidence="9">
    <location>
        <begin position="231"/>
        <end position="252"/>
    </location>
</feature>
<feature type="transmembrane region" description="Helical" evidence="9">
    <location>
        <begin position="61"/>
        <end position="81"/>
    </location>
</feature>
<accession>A0A8J6EG12</accession>
<dbReference type="GO" id="GO:0004875">
    <property type="term" value="F:complement receptor activity"/>
    <property type="evidence" value="ECO:0007669"/>
    <property type="project" value="TreeGrafter"/>
</dbReference>
<comment type="similarity">
    <text evidence="8">Belongs to the chemokine-like receptor (CMKLR) family.</text>
</comment>
<keyword evidence="7" id="KW-0807">Transducer</keyword>
<comment type="subcellular location">
    <subcellularLocation>
        <location evidence="1">Membrane</location>
        <topology evidence="1">Multi-pass membrane protein</topology>
    </subcellularLocation>
</comment>
<feature type="transmembrane region" description="Helical" evidence="9">
    <location>
        <begin position="101"/>
        <end position="120"/>
    </location>
</feature>
<evidence type="ECO:0000256" key="4">
    <source>
        <dbReference type="ARBA" id="ARBA00023040"/>
    </source>
</evidence>
<gene>
    <name evidence="11" type="ORF">GDO78_022674</name>
</gene>
<protein>
    <recommendedName>
        <fullName evidence="10">G-protein coupled receptors family 1 profile domain-containing protein</fullName>
    </recommendedName>
</protein>
<evidence type="ECO:0000313" key="11">
    <source>
        <dbReference type="EMBL" id="KAG9468478.1"/>
    </source>
</evidence>
<keyword evidence="6" id="KW-0675">Receptor</keyword>
<dbReference type="GO" id="GO:0007204">
    <property type="term" value="P:positive regulation of cytosolic calcium ion concentration"/>
    <property type="evidence" value="ECO:0007669"/>
    <property type="project" value="TreeGrafter"/>
</dbReference>
<dbReference type="EMBL" id="WNTK01000864">
    <property type="protein sequence ID" value="KAG9468478.1"/>
    <property type="molecule type" value="Genomic_DNA"/>
</dbReference>
<dbReference type="GO" id="GO:0004930">
    <property type="term" value="F:G protein-coupled receptor activity"/>
    <property type="evidence" value="ECO:0007669"/>
    <property type="project" value="UniProtKB-KW"/>
</dbReference>
<keyword evidence="12" id="KW-1185">Reference proteome</keyword>
<comment type="caution">
    <text evidence="11">The sequence shown here is derived from an EMBL/GenBank/DDBJ whole genome shotgun (WGS) entry which is preliminary data.</text>
</comment>
<evidence type="ECO:0000256" key="3">
    <source>
        <dbReference type="ARBA" id="ARBA00022989"/>
    </source>
</evidence>
<dbReference type="GO" id="GO:0007200">
    <property type="term" value="P:phospholipase C-activating G protein-coupled receptor signaling pathway"/>
    <property type="evidence" value="ECO:0007669"/>
    <property type="project" value="TreeGrafter"/>
</dbReference>
<keyword evidence="2 9" id="KW-0812">Transmembrane</keyword>
<evidence type="ECO:0000256" key="8">
    <source>
        <dbReference type="ARBA" id="ARBA00025736"/>
    </source>
</evidence>
<dbReference type="GO" id="GO:0005886">
    <property type="term" value="C:plasma membrane"/>
    <property type="evidence" value="ECO:0007669"/>
    <property type="project" value="TreeGrafter"/>
</dbReference>
<name>A0A8J6EG12_ELECQ</name>
<dbReference type="PROSITE" id="PS50262">
    <property type="entry name" value="G_PROTEIN_RECEP_F1_2"/>
    <property type="match status" value="1"/>
</dbReference>
<dbReference type="Gene3D" id="1.20.1070.10">
    <property type="entry name" value="Rhodopsin 7-helix transmembrane proteins"/>
    <property type="match status" value="1"/>
</dbReference>
<keyword evidence="5 9" id="KW-0472">Membrane</keyword>
<dbReference type="SUPFAM" id="SSF81321">
    <property type="entry name" value="Family A G protein-coupled receptor-like"/>
    <property type="match status" value="1"/>
</dbReference>
<evidence type="ECO:0000256" key="5">
    <source>
        <dbReference type="ARBA" id="ARBA00023136"/>
    </source>
</evidence>
<proteinExistence type="inferred from homology"/>
<dbReference type="PANTHER" id="PTHR24225">
    <property type="entry name" value="CHEMOTACTIC RECEPTOR"/>
    <property type="match status" value="1"/>
</dbReference>
<evidence type="ECO:0000256" key="2">
    <source>
        <dbReference type="ARBA" id="ARBA00022692"/>
    </source>
</evidence>
<sequence length="363" mass="41580">MYWDIYNSPELQALSPNTTHPSAIQYSSFVLSIITCIIGLPANIIVIFVTGFSMKKNKYKIWFLNLALADFNLLLFLPFYAESIRKGEWPYSSFMCQLYHFFTFLNMYAGIYMLTALNIVRALSVAKPIWHRRFHSWKFCWCTCAVIWVLAVIGSTPVVFSDVNGGKLCSLSFYDPKHLANISSFNSEKNQTLHLLPREDCKYVSVSDPEVKKTWNNMVNTKTHLVARLSVLGYGVPLCVILLCNIIIAHHVKNSKMATSSRLYRLIIVTVMSFFCTRTPYVLAFITFLVFLSTMKFSLMYKLSIAMPMLFSIAATKSLLNPLVYVLIVKEVKSEIGNFLGRRRNSMRATERRESFGLNQSIM</sequence>
<dbReference type="Proteomes" id="UP000770717">
    <property type="component" value="Unassembled WGS sequence"/>
</dbReference>
<dbReference type="AlphaFoldDB" id="A0A8J6EG12"/>
<dbReference type="Pfam" id="PF00001">
    <property type="entry name" value="7tm_1"/>
    <property type="match status" value="2"/>
</dbReference>
<evidence type="ECO:0000256" key="7">
    <source>
        <dbReference type="ARBA" id="ARBA00023224"/>
    </source>
</evidence>